<evidence type="ECO:0000259" key="2">
    <source>
        <dbReference type="Pfam" id="PF15377"/>
    </source>
</evidence>
<feature type="region of interest" description="Disordered" evidence="1">
    <location>
        <begin position="1"/>
        <end position="40"/>
    </location>
</feature>
<sequence>MSSRLTFPARGHGDLRADSRPPWPLGSSRQDGHGFEFGAAHASRPPRAWLGDASVRRRQKCARATAPLPCRVRWTLTVGAAMSKRNLVSYVRPAEPAFLSRFKERVGYQEGPTVETKKIQPQLPDDDEDRSDKEDEQPQVVVLKKGDLTAEEVMKIKAEIKAAKAEEDPPPADGRIVYRKPVKRSSDGKCSGLTASSKRKKTNEDGVDRQGPVRKNSQKQIRNSSLLSFDNEDENE</sequence>
<protein>
    <recommendedName>
        <fullName evidence="2">DUF4604 domain-containing protein</fullName>
    </recommendedName>
</protein>
<evidence type="ECO:0000313" key="4">
    <source>
        <dbReference type="Proteomes" id="UP000710432"/>
    </source>
</evidence>
<dbReference type="AlphaFoldDB" id="A0A8J6GFD5"/>
<dbReference type="InterPro" id="IPR027911">
    <property type="entry name" value="DUF4604"/>
</dbReference>
<dbReference type="Pfam" id="PF15377">
    <property type="entry name" value="DUF4604"/>
    <property type="match status" value="1"/>
</dbReference>
<evidence type="ECO:0000313" key="3">
    <source>
        <dbReference type="EMBL" id="KAH0510299.1"/>
    </source>
</evidence>
<feature type="region of interest" description="Disordered" evidence="1">
    <location>
        <begin position="109"/>
        <end position="144"/>
    </location>
</feature>
<gene>
    <name evidence="3" type="ORF">LTLLF_155840</name>
</gene>
<dbReference type="Proteomes" id="UP000710432">
    <property type="component" value="Unassembled WGS sequence"/>
</dbReference>
<dbReference type="EMBL" id="JAATJU010022544">
    <property type="protein sequence ID" value="KAH0510299.1"/>
    <property type="molecule type" value="Genomic_DNA"/>
</dbReference>
<feature type="domain" description="DUF4604" evidence="2">
    <location>
        <begin position="88"/>
        <end position="233"/>
    </location>
</feature>
<evidence type="ECO:0000256" key="1">
    <source>
        <dbReference type="SAM" id="MobiDB-lite"/>
    </source>
</evidence>
<name>A0A8J6GFD5_MICOH</name>
<proteinExistence type="predicted"/>
<feature type="region of interest" description="Disordered" evidence="1">
    <location>
        <begin position="161"/>
        <end position="236"/>
    </location>
</feature>
<feature type="compositionally biased region" description="Polar residues" evidence="1">
    <location>
        <begin position="218"/>
        <end position="228"/>
    </location>
</feature>
<comment type="caution">
    <text evidence="3">The sequence shown here is derived from an EMBL/GenBank/DDBJ whole genome shotgun (WGS) entry which is preliminary data.</text>
</comment>
<organism evidence="3 4">
    <name type="scientific">Microtus ochrogaster</name>
    <name type="common">Prairie vole</name>
    <dbReference type="NCBI Taxonomy" id="79684"/>
    <lineage>
        <taxon>Eukaryota</taxon>
        <taxon>Metazoa</taxon>
        <taxon>Chordata</taxon>
        <taxon>Craniata</taxon>
        <taxon>Vertebrata</taxon>
        <taxon>Euteleostomi</taxon>
        <taxon>Mammalia</taxon>
        <taxon>Eutheria</taxon>
        <taxon>Euarchontoglires</taxon>
        <taxon>Glires</taxon>
        <taxon>Rodentia</taxon>
        <taxon>Myomorpha</taxon>
        <taxon>Muroidea</taxon>
        <taxon>Cricetidae</taxon>
        <taxon>Arvicolinae</taxon>
        <taxon>Microtus</taxon>
    </lineage>
</organism>
<dbReference type="PANTHER" id="PTHR31195">
    <property type="entry name" value="GEO02494P1"/>
    <property type="match status" value="1"/>
</dbReference>
<reference evidence="3" key="1">
    <citation type="submission" date="2020-03" db="EMBL/GenBank/DDBJ databases">
        <title>Studies in the Genomics of Life Span.</title>
        <authorList>
            <person name="Glass D."/>
        </authorList>
    </citation>
    <scope>NUCLEOTIDE SEQUENCE</scope>
    <source>
        <strain evidence="3">LTLLF</strain>
        <tissue evidence="3">Muscle</tissue>
    </source>
</reference>
<dbReference type="InterPro" id="IPR040219">
    <property type="entry name" value="KIAA1143-like"/>
</dbReference>
<accession>A0A8J6GFD5</accession>
<dbReference type="PANTHER" id="PTHR31195:SF2">
    <property type="entry name" value="GEO02494P1"/>
    <property type="match status" value="1"/>
</dbReference>
<feature type="compositionally biased region" description="Acidic residues" evidence="1">
    <location>
        <begin position="124"/>
        <end position="137"/>
    </location>
</feature>